<dbReference type="EMBL" id="JAUSUT010000001">
    <property type="protein sequence ID" value="MDQ0376562.1"/>
    <property type="molecule type" value="Genomic_DNA"/>
</dbReference>
<reference evidence="2 3" key="1">
    <citation type="submission" date="2023-07" db="EMBL/GenBank/DDBJ databases">
        <title>Sequencing the genomes of 1000 actinobacteria strains.</title>
        <authorList>
            <person name="Klenk H.-P."/>
        </authorList>
    </citation>
    <scope>NUCLEOTIDE SEQUENCE [LARGE SCALE GENOMIC DNA]</scope>
    <source>
        <strain evidence="2 3">DSM 45805</strain>
    </source>
</reference>
<evidence type="ECO:0000256" key="1">
    <source>
        <dbReference type="SAM" id="Phobius"/>
    </source>
</evidence>
<proteinExistence type="predicted"/>
<evidence type="ECO:0000313" key="2">
    <source>
        <dbReference type="EMBL" id="MDQ0376562.1"/>
    </source>
</evidence>
<comment type="caution">
    <text evidence="2">The sequence shown here is derived from an EMBL/GenBank/DDBJ whole genome shotgun (WGS) entry which is preliminary data.</text>
</comment>
<accession>A0ABU0EMV3</accession>
<keyword evidence="1" id="KW-1133">Transmembrane helix</keyword>
<dbReference type="RefSeq" id="WP_306988474.1">
    <property type="nucleotide sequence ID" value="NZ_JAUSUT010000001.1"/>
</dbReference>
<gene>
    <name evidence="2" type="ORF">FB470_000556</name>
</gene>
<keyword evidence="3" id="KW-1185">Reference proteome</keyword>
<evidence type="ECO:0000313" key="3">
    <source>
        <dbReference type="Proteomes" id="UP001229651"/>
    </source>
</evidence>
<feature type="transmembrane region" description="Helical" evidence="1">
    <location>
        <begin position="7"/>
        <end position="28"/>
    </location>
</feature>
<organism evidence="2 3">
    <name type="scientific">Amycolatopsis thermophila</name>
    <dbReference type="NCBI Taxonomy" id="206084"/>
    <lineage>
        <taxon>Bacteria</taxon>
        <taxon>Bacillati</taxon>
        <taxon>Actinomycetota</taxon>
        <taxon>Actinomycetes</taxon>
        <taxon>Pseudonocardiales</taxon>
        <taxon>Pseudonocardiaceae</taxon>
        <taxon>Amycolatopsis</taxon>
    </lineage>
</organism>
<protein>
    <submittedName>
        <fullName evidence="2">Uncharacterized protein</fullName>
    </submittedName>
</protein>
<keyword evidence="1" id="KW-0812">Transmembrane</keyword>
<feature type="transmembrane region" description="Helical" evidence="1">
    <location>
        <begin position="40"/>
        <end position="57"/>
    </location>
</feature>
<sequence>MLRPRRAWWLILPAAVSVAGGLIAWFLIDDHDVWAGLGQWVGGGGALVAAGVALWAAQQETAHRRADEARRQRANAHFILPEMVSRQGEVRKLSGVTKDPAVRNRGPEPVLNVKLVSIFIPGRGLLLVDVPEREVLLPEEEVVFSDWRPAGVDDIAQLIEAAMHTIRPDLVLEIEFEDLQGGRWSRHGTEPPVRLG</sequence>
<dbReference type="Proteomes" id="UP001229651">
    <property type="component" value="Unassembled WGS sequence"/>
</dbReference>
<keyword evidence="1" id="KW-0472">Membrane</keyword>
<name>A0ABU0EMV3_9PSEU</name>